<comment type="similarity">
    <text evidence="1">Belongs to the AB hydrolase superfamily. AB hydrolase 2 family.</text>
</comment>
<dbReference type="PANTHER" id="PTHR10655">
    <property type="entry name" value="LYSOPHOSPHOLIPASE-RELATED"/>
    <property type="match status" value="1"/>
</dbReference>
<dbReference type="InterPro" id="IPR003140">
    <property type="entry name" value="PLipase/COase/thioEstase"/>
</dbReference>
<dbReference type="EMBL" id="JARJCM010000065">
    <property type="protein sequence ID" value="KAJ7033376.1"/>
    <property type="molecule type" value="Genomic_DNA"/>
</dbReference>
<protein>
    <submittedName>
        <fullName evidence="4">Phospholipase/carboxylesterase</fullName>
    </submittedName>
</protein>
<dbReference type="Pfam" id="PF02230">
    <property type="entry name" value="Abhydrolase_2"/>
    <property type="match status" value="1"/>
</dbReference>
<dbReference type="Proteomes" id="UP001218188">
    <property type="component" value="Unassembled WGS sequence"/>
</dbReference>
<keyword evidence="5" id="KW-1185">Reference proteome</keyword>
<dbReference type="GO" id="GO:0008474">
    <property type="term" value="F:palmitoyl-(protein) hydrolase activity"/>
    <property type="evidence" value="ECO:0007669"/>
    <property type="project" value="TreeGrafter"/>
</dbReference>
<dbReference type="GO" id="GO:0005737">
    <property type="term" value="C:cytoplasm"/>
    <property type="evidence" value="ECO:0007669"/>
    <property type="project" value="TreeGrafter"/>
</dbReference>
<accession>A0AAD6SSQ9</accession>
<dbReference type="PANTHER" id="PTHR10655:SF63">
    <property type="entry name" value="PHOSPHOLIPASE_CARBOXYLESTERASE_THIOESTERASE DOMAIN-CONTAINING PROTEIN"/>
    <property type="match status" value="1"/>
</dbReference>
<dbReference type="AlphaFoldDB" id="A0AAD6SSQ9"/>
<reference evidence="4" key="1">
    <citation type="submission" date="2023-03" db="EMBL/GenBank/DDBJ databases">
        <title>Massive genome expansion in bonnet fungi (Mycena s.s.) driven by repeated elements and novel gene families across ecological guilds.</title>
        <authorList>
            <consortium name="Lawrence Berkeley National Laboratory"/>
            <person name="Harder C.B."/>
            <person name="Miyauchi S."/>
            <person name="Viragh M."/>
            <person name="Kuo A."/>
            <person name="Thoen E."/>
            <person name="Andreopoulos B."/>
            <person name="Lu D."/>
            <person name="Skrede I."/>
            <person name="Drula E."/>
            <person name="Henrissat B."/>
            <person name="Morin E."/>
            <person name="Kohler A."/>
            <person name="Barry K."/>
            <person name="LaButti K."/>
            <person name="Morin E."/>
            <person name="Salamov A."/>
            <person name="Lipzen A."/>
            <person name="Mereny Z."/>
            <person name="Hegedus B."/>
            <person name="Baldrian P."/>
            <person name="Stursova M."/>
            <person name="Weitz H."/>
            <person name="Taylor A."/>
            <person name="Grigoriev I.V."/>
            <person name="Nagy L.G."/>
            <person name="Martin F."/>
            <person name="Kauserud H."/>
        </authorList>
    </citation>
    <scope>NUCLEOTIDE SEQUENCE</scope>
    <source>
        <strain evidence="4">CBHHK200</strain>
    </source>
</reference>
<evidence type="ECO:0000259" key="2">
    <source>
        <dbReference type="Pfam" id="PF00326"/>
    </source>
</evidence>
<dbReference type="GO" id="GO:0006508">
    <property type="term" value="P:proteolysis"/>
    <property type="evidence" value="ECO:0007669"/>
    <property type="project" value="InterPro"/>
</dbReference>
<name>A0AAD6SSQ9_9AGAR</name>
<feature type="domain" description="Peptidase S9 prolyl oligopeptidase catalytic" evidence="2">
    <location>
        <begin position="225"/>
        <end position="290"/>
    </location>
</feature>
<gene>
    <name evidence="4" type="ORF">C8F04DRAFT_1104544</name>
</gene>
<dbReference type="Pfam" id="PF00326">
    <property type="entry name" value="Peptidase_S9"/>
    <property type="match status" value="1"/>
</dbReference>
<organism evidence="4 5">
    <name type="scientific">Mycena alexandri</name>
    <dbReference type="NCBI Taxonomy" id="1745969"/>
    <lineage>
        <taxon>Eukaryota</taxon>
        <taxon>Fungi</taxon>
        <taxon>Dikarya</taxon>
        <taxon>Basidiomycota</taxon>
        <taxon>Agaricomycotina</taxon>
        <taxon>Agaricomycetes</taxon>
        <taxon>Agaricomycetidae</taxon>
        <taxon>Agaricales</taxon>
        <taxon>Marasmiineae</taxon>
        <taxon>Mycenaceae</taxon>
        <taxon>Mycena</taxon>
    </lineage>
</organism>
<dbReference type="InterPro" id="IPR050565">
    <property type="entry name" value="LYPA1-2/EST-like"/>
</dbReference>
<evidence type="ECO:0000313" key="5">
    <source>
        <dbReference type="Proteomes" id="UP001218188"/>
    </source>
</evidence>
<evidence type="ECO:0000256" key="1">
    <source>
        <dbReference type="ARBA" id="ARBA00006499"/>
    </source>
</evidence>
<comment type="caution">
    <text evidence="4">The sequence shown here is derived from an EMBL/GenBank/DDBJ whole genome shotgun (WGS) entry which is preliminary data.</text>
</comment>
<proteinExistence type="inferred from homology"/>
<dbReference type="Gene3D" id="3.40.50.1820">
    <property type="entry name" value="alpha/beta hydrolase"/>
    <property type="match status" value="1"/>
</dbReference>
<dbReference type="InterPro" id="IPR001375">
    <property type="entry name" value="Peptidase_S9_cat"/>
</dbReference>
<evidence type="ECO:0000259" key="3">
    <source>
        <dbReference type="Pfam" id="PF02230"/>
    </source>
</evidence>
<feature type="domain" description="Phospholipase/carboxylesterase/thioesterase" evidence="3">
    <location>
        <begin position="25"/>
        <end position="179"/>
    </location>
</feature>
<dbReference type="SUPFAM" id="SSF53474">
    <property type="entry name" value="alpha/beta-Hydrolases"/>
    <property type="match status" value="1"/>
</dbReference>
<evidence type="ECO:0000313" key="4">
    <source>
        <dbReference type="EMBL" id="KAJ7033376.1"/>
    </source>
</evidence>
<dbReference type="GO" id="GO:0008236">
    <property type="term" value="F:serine-type peptidase activity"/>
    <property type="evidence" value="ECO:0007669"/>
    <property type="project" value="InterPro"/>
</dbReference>
<dbReference type="InterPro" id="IPR029058">
    <property type="entry name" value="AB_hydrolase_fold"/>
</dbReference>
<sequence length="293" mass="32569">MADNTQIVAQPSKTKLKQLIWPDPLVVPSRGIHTHTIILLHGRGSNGERLGLELLKARGSDNKTLAEHFPGLKFVFPTAKKRRAVAFNRTPINQWFDNHSLEEPSERQELQYDGLHETSGFVHGLIKEEAKHVGISSVIIGGLSQGCGASLHVLLNFQPDEGALLGYIGMCGWLPFADILDAEDDEDDIFRDAPDTPLLQRQHSAAATARDISSLPSLSLDLDTPPAFAQTPVFLGHGTHDDRVLIKLGEQARDVLVRLGCDVQWKEYDEGHWYKVPDEIDDLVAWLKMCCNF</sequence>
<dbReference type="GO" id="GO:0052689">
    <property type="term" value="F:carboxylic ester hydrolase activity"/>
    <property type="evidence" value="ECO:0007669"/>
    <property type="project" value="TreeGrafter"/>
</dbReference>